<proteinExistence type="predicted"/>
<dbReference type="RefSeq" id="WP_184347336.1">
    <property type="nucleotide sequence ID" value="NZ_JACHJH010000002.1"/>
</dbReference>
<evidence type="ECO:0000313" key="1">
    <source>
        <dbReference type="EMBL" id="MBB4892378.1"/>
    </source>
</evidence>
<evidence type="ECO:0000313" key="2">
    <source>
        <dbReference type="Proteomes" id="UP000556084"/>
    </source>
</evidence>
<dbReference type="EMBL" id="JACHJH010000002">
    <property type="protein sequence ID" value="MBB4892378.1"/>
    <property type="molecule type" value="Genomic_DNA"/>
</dbReference>
<accession>A0A7W7LME4</accession>
<protein>
    <submittedName>
        <fullName evidence="1">Uncharacterized protein</fullName>
    </submittedName>
</protein>
<keyword evidence="2" id="KW-1185">Reference proteome</keyword>
<comment type="caution">
    <text evidence="1">The sequence shown here is derived from an EMBL/GenBank/DDBJ whole genome shotgun (WGS) entry which is preliminary data.</text>
</comment>
<name>A0A7W7LME4_9ACTN</name>
<dbReference type="Proteomes" id="UP000556084">
    <property type="component" value="Unassembled WGS sequence"/>
</dbReference>
<dbReference type="AlphaFoldDB" id="A0A7W7LME4"/>
<organism evidence="1 2">
    <name type="scientific">Streptomyces olivoverticillatus</name>
    <dbReference type="NCBI Taxonomy" id="66427"/>
    <lineage>
        <taxon>Bacteria</taxon>
        <taxon>Bacillati</taxon>
        <taxon>Actinomycetota</taxon>
        <taxon>Actinomycetes</taxon>
        <taxon>Kitasatosporales</taxon>
        <taxon>Streptomycetaceae</taxon>
        <taxon>Streptomyces</taxon>
    </lineage>
</organism>
<sequence>MKCIVAGHEAVTDTEFVELALGTPVELWLGVEGESDEERAARLDAARDILSDPQFSDLPDDLLCLAARVVDENPELFNVVPLVRPARRRVVRKEVAA</sequence>
<gene>
    <name evidence="1" type="ORF">FHS39_001389</name>
</gene>
<reference evidence="1 2" key="1">
    <citation type="submission" date="2020-08" db="EMBL/GenBank/DDBJ databases">
        <title>Genomic Encyclopedia of Type Strains, Phase III (KMG-III): the genomes of soil and plant-associated and newly described type strains.</title>
        <authorList>
            <person name="Whitman W."/>
        </authorList>
    </citation>
    <scope>NUCLEOTIDE SEQUENCE [LARGE SCALE GENOMIC DNA]</scope>
    <source>
        <strain evidence="1 2">CECT 3266</strain>
    </source>
</reference>